<name>A0A090QLA7_9FLAO</name>
<dbReference type="Pfam" id="PF20050">
    <property type="entry name" value="DUF6452"/>
    <property type="match status" value="1"/>
</dbReference>
<protein>
    <submittedName>
        <fullName evidence="1">Uncharacterized protein</fullName>
    </submittedName>
</protein>
<evidence type="ECO:0000313" key="2">
    <source>
        <dbReference type="Proteomes" id="UP000029221"/>
    </source>
</evidence>
<dbReference type="InterPro" id="IPR045607">
    <property type="entry name" value="DUF6452"/>
</dbReference>
<evidence type="ECO:0000313" key="1">
    <source>
        <dbReference type="EMBL" id="GAK96306.1"/>
    </source>
</evidence>
<proteinExistence type="predicted"/>
<organism evidence="1 2">
    <name type="scientific">Nonlabens tegetincola</name>
    <dbReference type="NCBI Taxonomy" id="323273"/>
    <lineage>
        <taxon>Bacteria</taxon>
        <taxon>Pseudomonadati</taxon>
        <taxon>Bacteroidota</taxon>
        <taxon>Flavobacteriia</taxon>
        <taxon>Flavobacteriales</taxon>
        <taxon>Flavobacteriaceae</taxon>
        <taxon>Nonlabens</taxon>
    </lineage>
</organism>
<dbReference type="RefSeq" id="WP_042277539.1">
    <property type="nucleotide sequence ID" value="NZ_BBML01000002.1"/>
</dbReference>
<reference evidence="1" key="1">
    <citation type="journal article" date="2014" name="Genome Announc.">
        <title>Draft Genome Sequences of Marine Flavobacterium Nonlabens Strains NR17, NR24, NR27, NR32, NR33, and Ara13.</title>
        <authorList>
            <person name="Nakanishi M."/>
            <person name="Meirelles P."/>
            <person name="Suzuki R."/>
            <person name="Takatani N."/>
            <person name="Mino S."/>
            <person name="Suda W."/>
            <person name="Oshima K."/>
            <person name="Hattori M."/>
            <person name="Ohkuma M."/>
            <person name="Hosokawa M."/>
            <person name="Miyashita K."/>
            <person name="Thompson F.L."/>
            <person name="Niwa A."/>
            <person name="Sawabe T."/>
            <person name="Sawabe T."/>
        </authorList>
    </citation>
    <scope>NUCLEOTIDE SEQUENCE [LARGE SCALE GENOMIC DNA]</scope>
    <source>
        <strain evidence="1">JCM 19294</strain>
    </source>
</reference>
<dbReference type="Proteomes" id="UP000029221">
    <property type="component" value="Unassembled WGS sequence"/>
</dbReference>
<accession>A0A2S7T3V4</accession>
<dbReference type="eggNOG" id="ENOG50331A0">
    <property type="taxonomic scope" value="Bacteria"/>
</dbReference>
<keyword evidence="2" id="KW-1185">Reference proteome</keyword>
<dbReference type="PROSITE" id="PS51257">
    <property type="entry name" value="PROKAR_LIPOPROTEIN"/>
    <property type="match status" value="1"/>
</dbReference>
<gene>
    <name evidence="1" type="ORF">JCM19294_1819</name>
</gene>
<dbReference type="OrthoDB" id="663527at2"/>
<dbReference type="EMBL" id="BBML01000002">
    <property type="protein sequence ID" value="GAK96306.1"/>
    <property type="molecule type" value="Genomic_DNA"/>
</dbReference>
<dbReference type="AlphaFoldDB" id="A0A090QLA7"/>
<comment type="caution">
    <text evidence="1">The sequence shown here is derived from an EMBL/GenBank/DDBJ whole genome shotgun (WGS) entry which is preliminary data.</text>
</comment>
<sequence>MSKFKATFILIWAIFFLVSGCEKDDLCTLDQPANARINIVFKDRSIPSDNKVVSQLRVLLENVDTEVPLNSTNDLLLTATDSISIPLPIDVNTVTYRFERIENENENQDAITFTFDTREEYVSRACGFRVVYDNLTAQVAPETGTNNWINSVVVNETTIEDNQIIHVEIRH</sequence>
<dbReference type="STRING" id="319236.BST91_08640"/>
<accession>A0A090QLA7</accession>